<accession>A0A917BWX9</accession>
<protein>
    <submittedName>
        <fullName evidence="1">Uncharacterized protein</fullName>
    </submittedName>
</protein>
<gene>
    <name evidence="1" type="ORF">GCM10007301_18770</name>
</gene>
<name>A0A917BWX9_9HYPH</name>
<organism evidence="1 2">
    <name type="scientific">Azorhizobium oxalatiphilum</name>
    <dbReference type="NCBI Taxonomy" id="980631"/>
    <lineage>
        <taxon>Bacteria</taxon>
        <taxon>Pseudomonadati</taxon>
        <taxon>Pseudomonadota</taxon>
        <taxon>Alphaproteobacteria</taxon>
        <taxon>Hyphomicrobiales</taxon>
        <taxon>Xanthobacteraceae</taxon>
        <taxon>Azorhizobium</taxon>
    </lineage>
</organism>
<sequence length="104" mass="11689">MSPLRVMMAAGIILSLSTPAYSIEITREECLAIRDGMRVYAELNYVAFKIASDVKRYEIINSTLSRPRLNISDENIDLLQSHSDKNKSITARSVVLINRLCGDK</sequence>
<dbReference type="AlphaFoldDB" id="A0A917BWX9"/>
<proteinExistence type="predicted"/>
<dbReference type="Proteomes" id="UP000606044">
    <property type="component" value="Unassembled WGS sequence"/>
</dbReference>
<evidence type="ECO:0000313" key="2">
    <source>
        <dbReference type="Proteomes" id="UP000606044"/>
    </source>
</evidence>
<keyword evidence="2" id="KW-1185">Reference proteome</keyword>
<dbReference type="RefSeq" id="WP_188577771.1">
    <property type="nucleotide sequence ID" value="NZ_BMCT01000002.1"/>
</dbReference>
<evidence type="ECO:0000313" key="1">
    <source>
        <dbReference type="EMBL" id="GGF59276.1"/>
    </source>
</evidence>
<reference evidence="1" key="2">
    <citation type="submission" date="2020-09" db="EMBL/GenBank/DDBJ databases">
        <authorList>
            <person name="Sun Q."/>
            <person name="Sedlacek I."/>
        </authorList>
    </citation>
    <scope>NUCLEOTIDE SEQUENCE</scope>
    <source>
        <strain evidence="1">CCM 7897</strain>
    </source>
</reference>
<comment type="caution">
    <text evidence="1">The sequence shown here is derived from an EMBL/GenBank/DDBJ whole genome shotgun (WGS) entry which is preliminary data.</text>
</comment>
<reference evidence="1" key="1">
    <citation type="journal article" date="2014" name="Int. J. Syst. Evol. Microbiol.">
        <title>Complete genome sequence of Corynebacterium casei LMG S-19264T (=DSM 44701T), isolated from a smear-ripened cheese.</title>
        <authorList>
            <consortium name="US DOE Joint Genome Institute (JGI-PGF)"/>
            <person name="Walter F."/>
            <person name="Albersmeier A."/>
            <person name="Kalinowski J."/>
            <person name="Ruckert C."/>
        </authorList>
    </citation>
    <scope>NUCLEOTIDE SEQUENCE</scope>
    <source>
        <strain evidence="1">CCM 7897</strain>
    </source>
</reference>
<dbReference type="EMBL" id="BMCT01000002">
    <property type="protein sequence ID" value="GGF59276.1"/>
    <property type="molecule type" value="Genomic_DNA"/>
</dbReference>